<dbReference type="GO" id="GO:0008236">
    <property type="term" value="F:serine-type peptidase activity"/>
    <property type="evidence" value="ECO:0007669"/>
    <property type="project" value="InterPro"/>
</dbReference>
<comment type="caution">
    <text evidence="3">The sequence shown here is derived from an EMBL/GenBank/DDBJ whole genome shotgun (WGS) entry which is preliminary data.</text>
</comment>
<dbReference type="InterPro" id="IPR001375">
    <property type="entry name" value="Peptidase_S9_cat"/>
</dbReference>
<dbReference type="PANTHER" id="PTHR11731:SF193">
    <property type="entry name" value="DIPEPTIDYL PEPTIDASE 9"/>
    <property type="match status" value="1"/>
</dbReference>
<dbReference type="OrthoDB" id="9806163at2"/>
<reference evidence="4" key="1">
    <citation type="submission" date="2018-09" db="EMBL/GenBank/DDBJ databases">
        <authorList>
            <person name="Livingstone P.G."/>
            <person name="Whitworth D.E."/>
        </authorList>
    </citation>
    <scope>NUCLEOTIDE SEQUENCE [LARGE SCALE GENOMIC DNA]</scope>
    <source>
        <strain evidence="4">CA043D</strain>
    </source>
</reference>
<dbReference type="InterPro" id="IPR002469">
    <property type="entry name" value="Peptidase_S9B_N"/>
</dbReference>
<dbReference type="PANTHER" id="PTHR11731">
    <property type="entry name" value="PROTEASE FAMILY S9B,C DIPEPTIDYL-PEPTIDASE IV-RELATED"/>
    <property type="match status" value="1"/>
</dbReference>
<dbReference type="Pfam" id="PF00930">
    <property type="entry name" value="DPPIV_N"/>
    <property type="match status" value="1"/>
</dbReference>
<evidence type="ECO:0000259" key="1">
    <source>
        <dbReference type="Pfam" id="PF00326"/>
    </source>
</evidence>
<dbReference type="Gene3D" id="2.140.10.30">
    <property type="entry name" value="Dipeptidylpeptidase IV, N-terminal domain"/>
    <property type="match status" value="1"/>
</dbReference>
<dbReference type="InterPro" id="IPR050278">
    <property type="entry name" value="Serine_Prot_S9B/DPPIV"/>
</dbReference>
<organism evidence="3 4">
    <name type="scientific">Corallococcus carmarthensis</name>
    <dbReference type="NCBI Taxonomy" id="2316728"/>
    <lineage>
        <taxon>Bacteria</taxon>
        <taxon>Pseudomonadati</taxon>
        <taxon>Myxococcota</taxon>
        <taxon>Myxococcia</taxon>
        <taxon>Myxococcales</taxon>
        <taxon>Cystobacterineae</taxon>
        <taxon>Myxococcaceae</taxon>
        <taxon>Corallococcus</taxon>
    </lineage>
</organism>
<evidence type="ECO:0000313" key="3">
    <source>
        <dbReference type="EMBL" id="RKH02376.1"/>
    </source>
</evidence>
<keyword evidence="4" id="KW-1185">Reference proteome</keyword>
<dbReference type="GO" id="GO:0008239">
    <property type="term" value="F:dipeptidyl-peptidase activity"/>
    <property type="evidence" value="ECO:0007669"/>
    <property type="project" value="TreeGrafter"/>
</dbReference>
<sequence length="744" mass="82022">MTPPLLRSGGLLSRVRIALLLAGLTVPCMAMADGAQARETLQERLDFSEASLHWVDRIRDTFTPPQWLPEGERFVYGSRTEPLGETWVLVDAQRRTQQPLLDAESLRSQLTQVFGRPVPLPVAMRFTLTADAKAIVFAVQGRTFSLGLSDKRLVAFEPTHPSALSLVPGNILSPDGGAVAVQRDTGFAVVDAKGATRLERTGTEDAPWRLPEAAWSPQGRYVAVWHDDMRGMHRIPLVDYGSALEKVTWAPYSKVGTPLMRSELHFVTVEMGQVTPAPGDSTERYDWFAGWRPDGGEALVLQLSRDGKRLDLVAVEPATGKRRRVLREERKDTFVGALDFAAGGWAQQVKPLPDNQHFLWMSERDGWRHVYLYDYSGRLVRQVTRGAFPVHAVVGVSPKSDACFVLASAEPGAPYDRLVYRAAIPGGALKRLSPEPGMHRPVLSPSTRYFVDGHSTREQPRVWDVTSTEGRPSFRYAKADTSALAELHYTPPEGITVKAADGVTPLYGVLYKPWNFDAKKRYPVIDVIYAGPFTTMVPWGYVGSYESRIAHSLAQLGFVAMVLDGRGTPGRSKAFQDVNYGRVGQTEIPDHVAALKQAAASRPYMDLERVGIHGHSWGGYFALRGMLTAPEFFKAGYAGAPGALTEEAIINEPNMGLLSENPEGYAAGSNEALADKLQGALKLMHGTSDVNASLSTTMRMAQALVRANKHFDLLLMPGEGHSPEGRYYQDDVRRFFLRELGEPR</sequence>
<accession>A0A3A8K4D4</accession>
<dbReference type="EMBL" id="RAWE01000055">
    <property type="protein sequence ID" value="RKH02376.1"/>
    <property type="molecule type" value="Genomic_DNA"/>
</dbReference>
<dbReference type="SUPFAM" id="SSF82171">
    <property type="entry name" value="DPP6 N-terminal domain-like"/>
    <property type="match status" value="1"/>
</dbReference>
<dbReference type="InterPro" id="IPR029058">
    <property type="entry name" value="AB_hydrolase_fold"/>
</dbReference>
<feature type="domain" description="Dipeptidylpeptidase IV N-terminal" evidence="2">
    <location>
        <begin position="214"/>
        <end position="460"/>
    </location>
</feature>
<dbReference type="RefSeq" id="WP_120603617.1">
    <property type="nucleotide sequence ID" value="NZ_RAWE01000055.1"/>
</dbReference>
<name>A0A3A8K4D4_9BACT</name>
<evidence type="ECO:0000313" key="4">
    <source>
        <dbReference type="Proteomes" id="UP000268313"/>
    </source>
</evidence>
<dbReference type="AlphaFoldDB" id="A0A3A8K4D4"/>
<protein>
    <submittedName>
        <fullName evidence="3">S9 family peptidase</fullName>
    </submittedName>
</protein>
<dbReference type="Pfam" id="PF00326">
    <property type="entry name" value="Peptidase_S9"/>
    <property type="match status" value="1"/>
</dbReference>
<dbReference type="Gene3D" id="3.40.50.1820">
    <property type="entry name" value="alpha/beta hydrolase"/>
    <property type="match status" value="1"/>
</dbReference>
<dbReference type="Proteomes" id="UP000268313">
    <property type="component" value="Unassembled WGS sequence"/>
</dbReference>
<gene>
    <name evidence="3" type="ORF">D7X32_17095</name>
</gene>
<feature type="domain" description="Peptidase S9 prolyl oligopeptidase catalytic" evidence="1">
    <location>
        <begin position="549"/>
        <end position="736"/>
    </location>
</feature>
<proteinExistence type="predicted"/>
<dbReference type="GO" id="GO:0006508">
    <property type="term" value="P:proteolysis"/>
    <property type="evidence" value="ECO:0007669"/>
    <property type="project" value="InterPro"/>
</dbReference>
<evidence type="ECO:0000259" key="2">
    <source>
        <dbReference type="Pfam" id="PF00930"/>
    </source>
</evidence>
<dbReference type="SUPFAM" id="SSF53474">
    <property type="entry name" value="alpha/beta-Hydrolases"/>
    <property type="match status" value="1"/>
</dbReference>